<sequence length="187" mass="20585">MTTTPLAVPPQQTADRSNVYIRAAFNYIDAINEAVSLPQHNPTRLRDCMSAHSVVEMAPASMIPDGKETALATAEDQIGFLAQMRSLVKESNVQINDYILAPGPRVVLQAKGNGTSHSGQAYTNDYVFFLSFVDVDSAARHDLTDFERQGGVEDRAGLPKVTFTREYVDSAFLKGYIDQETRNLQGK</sequence>
<dbReference type="Proteomes" id="UP000323386">
    <property type="component" value="Unassembled WGS sequence"/>
</dbReference>
<evidence type="ECO:0000313" key="2">
    <source>
        <dbReference type="Proteomes" id="UP000323386"/>
    </source>
</evidence>
<organism evidence="1 2">
    <name type="scientific">Pseudozyma flocculosa</name>
    <dbReference type="NCBI Taxonomy" id="84751"/>
    <lineage>
        <taxon>Eukaryota</taxon>
        <taxon>Fungi</taxon>
        <taxon>Dikarya</taxon>
        <taxon>Basidiomycota</taxon>
        <taxon>Ustilaginomycotina</taxon>
        <taxon>Ustilaginomycetes</taxon>
        <taxon>Ustilaginales</taxon>
        <taxon>Ustilaginaceae</taxon>
        <taxon>Pseudozyma</taxon>
    </lineage>
</organism>
<evidence type="ECO:0000313" key="1">
    <source>
        <dbReference type="EMBL" id="SPO35309.1"/>
    </source>
</evidence>
<name>A0A5C3EVW8_9BASI</name>
<dbReference type="Gene3D" id="3.10.450.50">
    <property type="match status" value="1"/>
</dbReference>
<proteinExistence type="predicted"/>
<keyword evidence="2" id="KW-1185">Reference proteome</keyword>
<accession>A0A5C3EVW8</accession>
<protein>
    <submittedName>
        <fullName evidence="1">Uncharacterized protein</fullName>
    </submittedName>
</protein>
<reference evidence="1 2" key="1">
    <citation type="submission" date="2018-03" db="EMBL/GenBank/DDBJ databases">
        <authorList>
            <person name="Guldener U."/>
        </authorList>
    </citation>
    <scope>NUCLEOTIDE SEQUENCE [LARGE SCALE GENOMIC DNA]</scope>
    <source>
        <strain evidence="1 2">DAOM196992</strain>
    </source>
</reference>
<dbReference type="AlphaFoldDB" id="A0A5C3EVW8"/>
<gene>
    <name evidence="1" type="ORF">PSFLO_00780</name>
</gene>
<dbReference type="EMBL" id="OOIP01000001">
    <property type="protein sequence ID" value="SPO35309.1"/>
    <property type="molecule type" value="Genomic_DNA"/>
</dbReference>
<dbReference type="OrthoDB" id="3758478at2759"/>